<dbReference type="InterPro" id="IPR023750">
    <property type="entry name" value="RbsD-like_sf"/>
</dbReference>
<protein>
    <submittedName>
        <fullName evidence="4">L-fucose mutarotase</fullName>
    </submittedName>
</protein>
<dbReference type="GO" id="GO:0062193">
    <property type="term" value="F:D-ribose pyranase activity"/>
    <property type="evidence" value="ECO:0007669"/>
    <property type="project" value="UniProtKB-EC"/>
</dbReference>
<dbReference type="Proteomes" id="UP000295632">
    <property type="component" value="Unassembled WGS sequence"/>
</dbReference>
<name>A0A4R6TSY3_9BACI</name>
<dbReference type="GO" id="GO:0036373">
    <property type="term" value="F:L-fucose mutarotase activity"/>
    <property type="evidence" value="ECO:0007669"/>
    <property type="project" value="UniProtKB-EC"/>
</dbReference>
<organism evidence="4 5">
    <name type="scientific">Aureibacillus halotolerans</name>
    <dbReference type="NCBI Taxonomy" id="1508390"/>
    <lineage>
        <taxon>Bacteria</taxon>
        <taxon>Bacillati</taxon>
        <taxon>Bacillota</taxon>
        <taxon>Bacilli</taxon>
        <taxon>Bacillales</taxon>
        <taxon>Bacillaceae</taxon>
        <taxon>Aureibacillus</taxon>
    </lineage>
</organism>
<dbReference type="PANTHER" id="PTHR31690">
    <property type="entry name" value="FUCOSE MUTAROTASE"/>
    <property type="match status" value="1"/>
</dbReference>
<dbReference type="AlphaFoldDB" id="A0A4R6TSY3"/>
<dbReference type="EMBL" id="SNYJ01000018">
    <property type="protein sequence ID" value="TDQ36431.1"/>
    <property type="molecule type" value="Genomic_DNA"/>
</dbReference>
<sequence length="140" mass="15524">MLRGIPAILSPELIKCLMEMGHGDEIVLADRNFPAKTHAKRLVRSDGHGIIHLLKAILPFFPLDTYANKTSVAVMDVVGNDPTPEIWDAYQQLTSPFSLQKVERFAFYERAKQSYGIVATGEAAPYGNIILKKGVIVDEL</sequence>
<dbReference type="RefSeq" id="WP_133581718.1">
    <property type="nucleotide sequence ID" value="NZ_SNYJ01000018.1"/>
</dbReference>
<dbReference type="OrthoDB" id="9805009at2"/>
<dbReference type="InterPro" id="IPR007721">
    <property type="entry name" value="RbsD_FucU"/>
</dbReference>
<keyword evidence="5" id="KW-1185">Reference proteome</keyword>
<keyword evidence="2" id="KW-0413">Isomerase</keyword>
<dbReference type="Pfam" id="PF05025">
    <property type="entry name" value="RbsD_FucU"/>
    <property type="match status" value="1"/>
</dbReference>
<comment type="catalytic activity">
    <reaction evidence="3">
        <text>alpha-L-fucose = beta-L-fucose</text>
        <dbReference type="Rhea" id="RHEA:25580"/>
        <dbReference type="ChEBI" id="CHEBI:42548"/>
        <dbReference type="ChEBI" id="CHEBI:42589"/>
        <dbReference type="EC" id="5.1.3.29"/>
    </reaction>
</comment>
<evidence type="ECO:0000313" key="4">
    <source>
        <dbReference type="EMBL" id="TDQ36431.1"/>
    </source>
</evidence>
<dbReference type="SUPFAM" id="SSF102546">
    <property type="entry name" value="RbsD-like"/>
    <property type="match status" value="1"/>
</dbReference>
<dbReference type="GO" id="GO:0042806">
    <property type="term" value="F:fucose binding"/>
    <property type="evidence" value="ECO:0007669"/>
    <property type="project" value="TreeGrafter"/>
</dbReference>
<dbReference type="Gene3D" id="3.40.1650.10">
    <property type="entry name" value="RbsD-like domain"/>
    <property type="match status" value="1"/>
</dbReference>
<dbReference type="GO" id="GO:0006004">
    <property type="term" value="P:fucose metabolic process"/>
    <property type="evidence" value="ECO:0007669"/>
    <property type="project" value="TreeGrafter"/>
</dbReference>
<dbReference type="PANTHER" id="PTHR31690:SF4">
    <property type="entry name" value="FUCOSE MUTAROTASE"/>
    <property type="match status" value="1"/>
</dbReference>
<evidence type="ECO:0000256" key="1">
    <source>
        <dbReference type="ARBA" id="ARBA00000223"/>
    </source>
</evidence>
<proteinExistence type="predicted"/>
<comment type="caution">
    <text evidence="4">The sequence shown here is derived from an EMBL/GenBank/DDBJ whole genome shotgun (WGS) entry which is preliminary data.</text>
</comment>
<evidence type="ECO:0000313" key="5">
    <source>
        <dbReference type="Proteomes" id="UP000295632"/>
    </source>
</evidence>
<dbReference type="InterPro" id="IPR050443">
    <property type="entry name" value="RbsD/FucU_mutarotase"/>
</dbReference>
<gene>
    <name evidence="4" type="ORF">EV213_11862</name>
</gene>
<evidence type="ECO:0000256" key="3">
    <source>
        <dbReference type="ARBA" id="ARBA00036324"/>
    </source>
</evidence>
<accession>A0A4R6TSY3</accession>
<reference evidence="4 5" key="1">
    <citation type="submission" date="2019-03" db="EMBL/GenBank/DDBJ databases">
        <title>Genomic Encyclopedia of Type Strains, Phase IV (KMG-IV): sequencing the most valuable type-strain genomes for metagenomic binning, comparative biology and taxonomic classification.</title>
        <authorList>
            <person name="Goeker M."/>
        </authorList>
    </citation>
    <scope>NUCLEOTIDE SEQUENCE [LARGE SCALE GENOMIC DNA]</scope>
    <source>
        <strain evidence="4 5">DSM 28697</strain>
    </source>
</reference>
<comment type="catalytic activity">
    <reaction evidence="1">
        <text>beta-D-ribopyranose = beta-D-ribofuranose</text>
        <dbReference type="Rhea" id="RHEA:25432"/>
        <dbReference type="ChEBI" id="CHEBI:27476"/>
        <dbReference type="ChEBI" id="CHEBI:47002"/>
        <dbReference type="EC" id="5.4.99.62"/>
    </reaction>
</comment>
<evidence type="ECO:0000256" key="2">
    <source>
        <dbReference type="ARBA" id="ARBA00023235"/>
    </source>
</evidence>